<dbReference type="Pfam" id="PF14508">
    <property type="entry name" value="GH97_N"/>
    <property type="match status" value="1"/>
</dbReference>
<feature type="chain" id="PRO_5045704795" description="Alpha-glucosidase" evidence="2">
    <location>
        <begin position="29"/>
        <end position="1135"/>
    </location>
</feature>
<evidence type="ECO:0000256" key="1">
    <source>
        <dbReference type="SAM" id="MobiDB-lite"/>
    </source>
</evidence>
<feature type="domain" description="FIMAH" evidence="6">
    <location>
        <begin position="1052"/>
        <end position="1131"/>
    </location>
</feature>
<dbReference type="InterPro" id="IPR029483">
    <property type="entry name" value="GH97_C"/>
</dbReference>
<evidence type="ECO:0000313" key="8">
    <source>
        <dbReference type="Proteomes" id="UP001500866"/>
    </source>
</evidence>
<name>A0ABN1GFP1_9BACI</name>
<comment type="caution">
    <text evidence="7">The sequence shown here is derived from an EMBL/GenBank/DDBJ whole genome shotgun (WGS) entry which is preliminary data.</text>
</comment>
<sequence length="1135" mass="128158">MFNKKGYTLILFLGLSLMVSLSVSTAFASSSESPNKNDHEKKASISSPNGKVHLDFELSENGKPHYELSYKGEELIEPSSLGFEFKNQKALKGSFKIVKTSMKTFNNTWEPVWGEKSKIRNHYKQLTIYLQEKEAPNRKMNLVFKVYNNGVGFRYVLPEQENLDKNIRITAENTEFKFSSDNTSWWIPNDWNSYEYNYKNTPLSEVEEVSTPFTMKTPEGTFLTVHEAALIDYAGMALKKVDGESTTLKSYLAPWPNSNVKVKKDALPVKTPWRTIQIGDDAGDLVESDMILNLNEPSALEDTSWIEPMKYIGIWWEMISGDSTWESGPKHGATTENAKKYIDFAYKYLDSENQNIGLLVEGWNIGWDGNWMENGDEFSFTQPYPDYNLKEVVEYAQDHGVSYIMHNETSGNIINYEKQMDEAYDLYQELGIHAIKSGYVADNGMHNPEDQSHHGQYMVNHYLEAVKKAAKHQIMIDTHEPIKGTGLRRTYPNWMSREGVSGMEYAAFGDDNNLPKHSTILPFTRMMAGPIDFTPGIFDVKTSNNPNTRVLTTRAKQLALYVTISSGVQMVADEPKNYKDEDGNILPAFEFIKDVPVTWDDIIVPKAKIGDYVSIIRQKGEEWYIGSITDKQARDLEIDLDFLDKGKKYVAEIYSDGPNADWKTNPNPVSIKKAIVKSNDTFVASLAAGGGQAVRIYPASKKEIAKLPNYKAKKMKLSYTHVPESIQSNDSFEIKVNIRNKGNVIVGKNLKLQIDGKTVAKKHVRVAPGGTEEIRFTYNKLFKTGDHRISVNGLPAKKITVEKKKTIFEYSNFSVSAQDQTITATAEVTNFGSYKDVAEVPLFINEELVKRKRIEVPAQAGGGSKDVTFTYSTSDNIGVYKVAIGNLESKLAALPKIELAGGWLFHKGDNLDWKAPGYDDSGWQKVNLPASWEEHSNYTENNVYGWYRKEIFIPEEWKGHSLKVTLGKIDDMDATYFNGQKIGQSGKFPTGDGWDGAKTAWNQMREYTIPADTIKYGQNNVISIRVFDGTGGGGIYSGPIKSIKLVSETTATNLKMLVQRYKETGEFANDRVARSLRIHLVTVSRYEENGSAEKVVKHMKGFKRLLDHQKGNDLISEKAYKVLKADADYLIKKWQ</sequence>
<organism evidence="7 8">
    <name type="scientific">Virgibacillus siamensis</name>
    <dbReference type="NCBI Taxonomy" id="480071"/>
    <lineage>
        <taxon>Bacteria</taxon>
        <taxon>Bacillati</taxon>
        <taxon>Bacillota</taxon>
        <taxon>Bacilli</taxon>
        <taxon>Bacillales</taxon>
        <taxon>Bacillaceae</taxon>
        <taxon>Virgibacillus</taxon>
    </lineage>
</organism>
<dbReference type="PANTHER" id="PTHR35803:SF1">
    <property type="entry name" value="GLUCAN 1,4-ALPHA-GLUCOSIDASE SUSB"/>
    <property type="match status" value="1"/>
</dbReference>
<keyword evidence="8" id="KW-1185">Reference proteome</keyword>
<gene>
    <name evidence="7" type="ORF">GCM10009001_29530</name>
</gene>
<evidence type="ECO:0000259" key="3">
    <source>
        <dbReference type="Pfam" id="PF10566"/>
    </source>
</evidence>
<protein>
    <recommendedName>
        <fullName evidence="9">Alpha-glucosidase</fullName>
    </recommendedName>
</protein>
<dbReference type="Pfam" id="PF14509">
    <property type="entry name" value="GH97_C"/>
    <property type="match status" value="1"/>
</dbReference>
<feature type="domain" description="Glycosyl-hydrolase 97 catalytic" evidence="3">
    <location>
        <begin position="315"/>
        <end position="500"/>
    </location>
</feature>
<dbReference type="RefSeq" id="WP_217697232.1">
    <property type="nucleotide sequence ID" value="NZ_BAAADS010000024.1"/>
</dbReference>
<dbReference type="InterPro" id="IPR019563">
    <property type="entry name" value="GH97_catalytic"/>
</dbReference>
<dbReference type="InterPro" id="IPR029486">
    <property type="entry name" value="GH97_N"/>
</dbReference>
<feature type="region of interest" description="Disordered" evidence="1">
    <location>
        <begin position="29"/>
        <end position="49"/>
    </location>
</feature>
<dbReference type="Proteomes" id="UP001500866">
    <property type="component" value="Unassembled WGS sequence"/>
</dbReference>
<evidence type="ECO:0000256" key="2">
    <source>
        <dbReference type="SAM" id="SignalP"/>
    </source>
</evidence>
<dbReference type="PANTHER" id="PTHR35803">
    <property type="entry name" value="GLUCAN 1,4-ALPHA-GLUCOSIDASE SUSB-RELATED"/>
    <property type="match status" value="1"/>
</dbReference>
<dbReference type="Pfam" id="PF10566">
    <property type="entry name" value="Glyco_hydro_97"/>
    <property type="match status" value="1"/>
</dbReference>
<dbReference type="Pfam" id="PF22888">
    <property type="entry name" value="FIMAH"/>
    <property type="match status" value="1"/>
</dbReference>
<reference evidence="7 8" key="1">
    <citation type="journal article" date="2019" name="Int. J. Syst. Evol. Microbiol.">
        <title>The Global Catalogue of Microorganisms (GCM) 10K type strain sequencing project: providing services to taxonomists for standard genome sequencing and annotation.</title>
        <authorList>
            <consortium name="The Broad Institute Genomics Platform"/>
            <consortium name="The Broad Institute Genome Sequencing Center for Infectious Disease"/>
            <person name="Wu L."/>
            <person name="Ma J."/>
        </authorList>
    </citation>
    <scope>NUCLEOTIDE SEQUENCE [LARGE SCALE GENOMIC DNA]</scope>
    <source>
        <strain evidence="7 8">JCM 15395</strain>
    </source>
</reference>
<feature type="domain" description="Glycosyl-hydrolase 97 C-terminal oligomerisation" evidence="5">
    <location>
        <begin position="598"/>
        <end position="696"/>
    </location>
</feature>
<dbReference type="EMBL" id="BAAADS010000024">
    <property type="protein sequence ID" value="GAA0610350.1"/>
    <property type="molecule type" value="Genomic_DNA"/>
</dbReference>
<proteinExistence type="predicted"/>
<evidence type="ECO:0008006" key="9">
    <source>
        <dbReference type="Google" id="ProtNLM"/>
    </source>
</evidence>
<keyword evidence="2" id="KW-0732">Signal</keyword>
<evidence type="ECO:0000259" key="5">
    <source>
        <dbReference type="Pfam" id="PF14509"/>
    </source>
</evidence>
<evidence type="ECO:0000259" key="4">
    <source>
        <dbReference type="Pfam" id="PF14508"/>
    </source>
</evidence>
<dbReference type="InterPro" id="IPR052720">
    <property type="entry name" value="Glycosyl_hydrolase_97"/>
</dbReference>
<evidence type="ECO:0000313" key="7">
    <source>
        <dbReference type="EMBL" id="GAA0610350.1"/>
    </source>
</evidence>
<feature type="domain" description="Glycosyl-hydrolase 97 N-terminal" evidence="4">
    <location>
        <begin position="45"/>
        <end position="297"/>
    </location>
</feature>
<evidence type="ECO:0000259" key="6">
    <source>
        <dbReference type="Pfam" id="PF22888"/>
    </source>
</evidence>
<accession>A0ABN1GFP1</accession>
<feature type="signal peptide" evidence="2">
    <location>
        <begin position="1"/>
        <end position="28"/>
    </location>
</feature>
<dbReference type="InterPro" id="IPR054470">
    <property type="entry name" value="FIMAH_dom"/>
</dbReference>